<name>A0A177D8Z5_ALTAL</name>
<accession>A0A177D8Z5</accession>
<proteinExistence type="predicted"/>
<keyword evidence="6" id="KW-0804">Transcription</keyword>
<dbReference type="AlphaFoldDB" id="A0A177D8Z5"/>
<dbReference type="GO" id="GO:0006357">
    <property type="term" value="P:regulation of transcription by RNA polymerase II"/>
    <property type="evidence" value="ECO:0007669"/>
    <property type="project" value="TreeGrafter"/>
</dbReference>
<keyword evidence="4" id="KW-0862">Zinc</keyword>
<evidence type="ECO:0000256" key="8">
    <source>
        <dbReference type="PROSITE-ProRule" id="PRU00042"/>
    </source>
</evidence>
<dbReference type="EMBL" id="KV441490">
    <property type="protein sequence ID" value="OAG16233.1"/>
    <property type="molecule type" value="Genomic_DNA"/>
</dbReference>
<keyword evidence="5" id="KW-0805">Transcription regulation</keyword>
<keyword evidence="7" id="KW-0539">Nucleus</keyword>
<evidence type="ECO:0000256" key="5">
    <source>
        <dbReference type="ARBA" id="ARBA00023015"/>
    </source>
</evidence>
<evidence type="ECO:0000256" key="1">
    <source>
        <dbReference type="ARBA" id="ARBA00004123"/>
    </source>
</evidence>
<evidence type="ECO:0000256" key="3">
    <source>
        <dbReference type="ARBA" id="ARBA00022771"/>
    </source>
</evidence>
<keyword evidence="3 8" id="KW-0863">Zinc-finger</keyword>
<dbReference type="SMART" id="SM00355">
    <property type="entry name" value="ZnF_C2H2"/>
    <property type="match status" value="3"/>
</dbReference>
<keyword evidence="11" id="KW-1185">Reference proteome</keyword>
<sequence length="239" mass="27260">MDPSQDPLDSLYSYLIDPDSCWQGPYEASTVQDTDTFNDQLFSPFAFETEFDPPVHRPHINISEYIETVDQDIAVSSVYRTALNESSNLSTVQDVDAISFTPSTPLTPPYDAWTDWLEAPAADLSANTPPYSPIADPPTQSEESNFICQSCPEYFHRRCDLNKHINRKHNKRAKCPYEGCAQKPFGFEADLQRHIVAKHSAERKPEIECVIHDCVEKFSRKDNMLRHVKKKHPGNEPSR</sequence>
<organism evidence="10 11">
    <name type="scientific">Alternaria alternata</name>
    <name type="common">Alternaria rot fungus</name>
    <name type="synonym">Torula alternata</name>
    <dbReference type="NCBI Taxonomy" id="5599"/>
    <lineage>
        <taxon>Eukaryota</taxon>
        <taxon>Fungi</taxon>
        <taxon>Dikarya</taxon>
        <taxon>Ascomycota</taxon>
        <taxon>Pezizomycotina</taxon>
        <taxon>Dothideomycetes</taxon>
        <taxon>Pleosporomycetidae</taxon>
        <taxon>Pleosporales</taxon>
        <taxon>Pleosporineae</taxon>
        <taxon>Pleosporaceae</taxon>
        <taxon>Alternaria</taxon>
        <taxon>Alternaria sect. Alternaria</taxon>
        <taxon>Alternaria alternata complex</taxon>
    </lineage>
</organism>
<evidence type="ECO:0000256" key="6">
    <source>
        <dbReference type="ARBA" id="ARBA00023163"/>
    </source>
</evidence>
<comment type="subcellular location">
    <subcellularLocation>
        <location evidence="1">Nucleus</location>
    </subcellularLocation>
</comment>
<evidence type="ECO:0000313" key="10">
    <source>
        <dbReference type="EMBL" id="OAG16233.1"/>
    </source>
</evidence>
<dbReference type="PANTHER" id="PTHR46179:SF13">
    <property type="entry name" value="C2H2-TYPE DOMAIN-CONTAINING PROTEIN"/>
    <property type="match status" value="1"/>
</dbReference>
<evidence type="ECO:0000256" key="2">
    <source>
        <dbReference type="ARBA" id="ARBA00022723"/>
    </source>
</evidence>
<evidence type="ECO:0000313" key="11">
    <source>
        <dbReference type="Proteomes" id="UP000077248"/>
    </source>
</evidence>
<dbReference type="InterPro" id="IPR051061">
    <property type="entry name" value="Zinc_finger_trans_reg"/>
</dbReference>
<evidence type="ECO:0000256" key="4">
    <source>
        <dbReference type="ARBA" id="ARBA00022833"/>
    </source>
</evidence>
<keyword evidence="2" id="KW-0479">Metal-binding</keyword>
<dbReference type="PROSITE" id="PS00028">
    <property type="entry name" value="ZINC_FINGER_C2H2_1"/>
    <property type="match status" value="2"/>
</dbReference>
<dbReference type="GO" id="GO:0008270">
    <property type="term" value="F:zinc ion binding"/>
    <property type="evidence" value="ECO:0007669"/>
    <property type="project" value="UniProtKB-KW"/>
</dbReference>
<dbReference type="KEGG" id="aalt:CC77DRAFT_393145"/>
<protein>
    <recommendedName>
        <fullName evidence="9">C2H2-type domain-containing protein</fullName>
    </recommendedName>
</protein>
<evidence type="ECO:0000259" key="9">
    <source>
        <dbReference type="PROSITE" id="PS50157"/>
    </source>
</evidence>
<dbReference type="Gene3D" id="3.30.160.60">
    <property type="entry name" value="Classic Zinc Finger"/>
    <property type="match status" value="1"/>
</dbReference>
<dbReference type="VEuPathDB" id="FungiDB:CC77DRAFT_393145"/>
<reference evidence="10 11" key="1">
    <citation type="submission" date="2016-05" db="EMBL/GenBank/DDBJ databases">
        <title>Comparative analysis of secretome profiles of manganese(II)-oxidizing ascomycete fungi.</title>
        <authorList>
            <consortium name="DOE Joint Genome Institute"/>
            <person name="Zeiner C.A."/>
            <person name="Purvine S.O."/>
            <person name="Zink E.M."/>
            <person name="Wu S."/>
            <person name="Pasa-Tolic L."/>
            <person name="Chaput D.L."/>
            <person name="Haridas S."/>
            <person name="Grigoriev I.V."/>
            <person name="Santelli C.M."/>
            <person name="Hansel C.M."/>
        </authorList>
    </citation>
    <scope>NUCLEOTIDE SEQUENCE [LARGE SCALE GENOMIC DNA]</scope>
    <source>
        <strain evidence="10 11">SRC1lrK2f</strain>
    </source>
</reference>
<feature type="domain" description="C2H2-type" evidence="9">
    <location>
        <begin position="207"/>
        <end position="237"/>
    </location>
</feature>
<gene>
    <name evidence="10" type="ORF">CC77DRAFT_393145</name>
</gene>
<dbReference type="GO" id="GO:0005634">
    <property type="term" value="C:nucleus"/>
    <property type="evidence" value="ECO:0007669"/>
    <property type="project" value="UniProtKB-SubCell"/>
</dbReference>
<dbReference type="RefSeq" id="XP_018381654.1">
    <property type="nucleotide sequence ID" value="XM_018531511.1"/>
</dbReference>
<dbReference type="PANTHER" id="PTHR46179">
    <property type="entry name" value="ZINC FINGER PROTEIN"/>
    <property type="match status" value="1"/>
</dbReference>
<dbReference type="GeneID" id="29117105"/>
<feature type="domain" description="C2H2-type" evidence="9">
    <location>
        <begin position="146"/>
        <end position="174"/>
    </location>
</feature>
<dbReference type="InterPro" id="IPR013087">
    <property type="entry name" value="Znf_C2H2_type"/>
</dbReference>
<evidence type="ECO:0000256" key="7">
    <source>
        <dbReference type="ARBA" id="ARBA00023242"/>
    </source>
</evidence>
<dbReference type="PROSITE" id="PS50157">
    <property type="entry name" value="ZINC_FINGER_C2H2_2"/>
    <property type="match status" value="2"/>
</dbReference>
<dbReference type="Proteomes" id="UP000077248">
    <property type="component" value="Unassembled WGS sequence"/>
</dbReference>